<accession>Q3KNG4</accession>
<dbReference type="AlphaFoldDB" id="Q3KNG4"/>
<dbReference type="PANTHER" id="PTHR15044:SF0">
    <property type="entry name" value="PRO-FMRFAMIDE-RELATED NEUROPEPTIDE FF"/>
    <property type="match status" value="1"/>
</dbReference>
<protein>
    <submittedName>
        <fullName evidence="2">Npff protein</fullName>
    </submittedName>
</protein>
<dbReference type="PRINTS" id="PR01682">
    <property type="entry name" value="FMRFAMIDEPEP"/>
</dbReference>
<dbReference type="InterPro" id="IPR008065">
    <property type="entry name" value="NPFF"/>
</dbReference>
<feature type="region of interest" description="Disordered" evidence="1">
    <location>
        <begin position="1"/>
        <end position="30"/>
    </location>
</feature>
<proteinExistence type="evidence at transcript level"/>
<gene>
    <name evidence="2 3" type="primary">Npff</name>
</gene>
<dbReference type="EMBL" id="BC107294">
    <property type="protein sequence ID" value="AAI07295.1"/>
    <property type="molecule type" value="mRNA"/>
</dbReference>
<dbReference type="PIRSF" id="PIRSF038092">
    <property type="entry name" value="FMRFamid-rel_pep_precur"/>
    <property type="match status" value="1"/>
</dbReference>
<reference evidence="2" key="1">
    <citation type="journal article" date="2004" name="Genome Res.">
        <title>The status, quality, and expansion of the NIH full-length cDNA project: the Mammalian Gene Collection (MGC).</title>
        <authorList>
            <consortium name="The MGC Project Team"/>
            <person name="Gerhard D.S."/>
            <person name="Wagner L."/>
            <person name="Feingold E.A."/>
            <person name="Shenmen C.M."/>
            <person name="Grouse L.H."/>
            <person name="Schuler G."/>
            <person name="Klein S.L."/>
            <person name="Old S."/>
            <person name="Rasooly R."/>
            <person name="Good P."/>
            <person name="Guyer M."/>
            <person name="Peck A.M."/>
            <person name="Derge J.G."/>
            <person name="Lipman D."/>
            <person name="Collins F.S."/>
            <person name="Jang W."/>
            <person name="Sherry S."/>
            <person name="Feolo M."/>
            <person name="Misquitta L."/>
            <person name="Lee E."/>
            <person name="Rotmistrovsky K."/>
            <person name="Greenhut S.F."/>
            <person name="Schaefer C.F."/>
            <person name="Buetow K."/>
            <person name="Bonner T.I."/>
            <person name="Haussler D."/>
            <person name="Kent J."/>
            <person name="Kiekhaus M."/>
            <person name="Furey T."/>
            <person name="Brent M."/>
            <person name="Prange C."/>
            <person name="Schreiber K."/>
            <person name="Shapiro N."/>
            <person name="Bhat N.K."/>
            <person name="Hopkins R.F."/>
            <person name="Hsie F."/>
            <person name="Driscoll T."/>
            <person name="Soares M.B."/>
            <person name="Casavant T.L."/>
            <person name="Scheetz T.E."/>
            <person name="Brown-stein M.J."/>
            <person name="Usdin T.B."/>
            <person name="Toshiyuki S."/>
            <person name="Carninci P."/>
            <person name="Piao Y."/>
            <person name="Dudekula D.B."/>
            <person name="Ko M.S."/>
            <person name="Kawakami K."/>
            <person name="Suzuki Y."/>
            <person name="Sugano S."/>
            <person name="Gruber C.E."/>
            <person name="Smith M.R."/>
            <person name="Simmons B."/>
            <person name="Moore T."/>
            <person name="Waterman R."/>
            <person name="Johnson S.L."/>
            <person name="Ruan Y."/>
            <person name="Wei C.L."/>
            <person name="Mathavan S."/>
            <person name="Gunaratne P.H."/>
            <person name="Wu J."/>
            <person name="Garcia A.M."/>
            <person name="Hulyk S.W."/>
            <person name="Fuh E."/>
            <person name="Yuan Y."/>
            <person name="Sneed A."/>
            <person name="Kowis C."/>
            <person name="Hodgson A."/>
            <person name="Muzny D.M."/>
            <person name="McPherson J."/>
            <person name="Gibbs R.A."/>
            <person name="Fahey J."/>
            <person name="Helton E."/>
            <person name="Ketteman M."/>
            <person name="Madan A."/>
            <person name="Rodrigues S."/>
            <person name="Sanchez A."/>
            <person name="Whiting M."/>
            <person name="Madari A."/>
            <person name="Young A.C."/>
            <person name="Wetherby K.D."/>
            <person name="Granite S.J."/>
            <person name="Kwong P.N."/>
            <person name="Brinkley C.P."/>
            <person name="Pearson R.L."/>
            <person name="Bouffard G.G."/>
            <person name="Blakesly R.W."/>
            <person name="Green E.D."/>
            <person name="Dickson M.C."/>
            <person name="Rodriguez A.C."/>
            <person name="Grimwood J."/>
            <person name="Schmutz J."/>
            <person name="Myers R.M."/>
            <person name="Butterfield Y.S."/>
            <person name="Griffith M."/>
            <person name="Griffith O.L."/>
            <person name="Krzywinski M.I."/>
            <person name="Liao N."/>
            <person name="Morin R."/>
            <person name="Morrin R."/>
            <person name="Palmquist D."/>
            <person name="Petrescu A.S."/>
            <person name="Skalska U."/>
            <person name="Smailus D.E."/>
            <person name="Stott J.M."/>
            <person name="Schnerch A."/>
            <person name="Schein J.E."/>
            <person name="Jones S.J."/>
            <person name="Holt R.A."/>
            <person name="Baross A."/>
            <person name="Marra M.A."/>
            <person name="Clifton S."/>
            <person name="Makowski K.A."/>
            <person name="Bosak S."/>
            <person name="Malek J."/>
        </authorList>
    </citation>
    <scope>NUCLEOTIDE SEQUENCE [LARGE SCALE MRNA]</scope>
    <source>
        <tissue evidence="2">PCR rescued clones</tissue>
    </source>
</reference>
<dbReference type="MGI" id="MGI:1891708">
    <property type="gene designation" value="Npff"/>
</dbReference>
<dbReference type="EMBL" id="BC107295">
    <property type="protein sequence ID" value="AAI07296.1"/>
    <property type="molecule type" value="mRNA"/>
</dbReference>
<evidence type="ECO:0000313" key="3">
    <source>
        <dbReference type="MGI" id="MGI:1891708"/>
    </source>
</evidence>
<sequence>MSSVYKTLPGSFPATLSSQGEDKGPHPPQYAHIPDRIQTPGSLFRVLLQAMDTPRRSPAFLFQPQRFGRSAWGSWSKEQLNPQARQFWSLAAPQRFGKK</sequence>
<evidence type="ECO:0000256" key="1">
    <source>
        <dbReference type="SAM" id="MobiDB-lite"/>
    </source>
</evidence>
<organism evidence="2">
    <name type="scientific">Mus musculus</name>
    <name type="common">Mouse</name>
    <dbReference type="NCBI Taxonomy" id="10090"/>
    <lineage>
        <taxon>Eukaryota</taxon>
        <taxon>Metazoa</taxon>
        <taxon>Chordata</taxon>
        <taxon>Craniata</taxon>
        <taxon>Vertebrata</taxon>
        <taxon>Euteleostomi</taxon>
        <taxon>Mammalia</taxon>
        <taxon>Eutheria</taxon>
        <taxon>Euarchontoglires</taxon>
        <taxon>Glires</taxon>
        <taxon>Rodentia</taxon>
        <taxon>Myomorpha</taxon>
        <taxon>Muroidea</taxon>
        <taxon>Muridae</taxon>
        <taxon>Murinae</taxon>
        <taxon>Mus</taxon>
        <taxon>Mus</taxon>
    </lineage>
</organism>
<dbReference type="PANTHER" id="PTHR15044">
    <property type="entry name" value="NEUROPEPTIDE FF"/>
    <property type="match status" value="1"/>
</dbReference>
<evidence type="ECO:0000313" key="2">
    <source>
        <dbReference type="EMBL" id="AAI07296.1"/>
    </source>
</evidence>
<name>Q3KNG4_MOUSE</name>
<dbReference type="GO" id="GO:0005184">
    <property type="term" value="F:neuropeptide hormone activity"/>
    <property type="evidence" value="ECO:0007669"/>
    <property type="project" value="InterPro"/>
</dbReference>
<dbReference type="Pfam" id="PF15085">
    <property type="entry name" value="NPFF"/>
    <property type="match status" value="1"/>
</dbReference>
<dbReference type="AGR" id="MGI:1891708"/>